<organism evidence="10 11">
    <name type="scientific">Galdieria partita</name>
    <dbReference type="NCBI Taxonomy" id="83374"/>
    <lineage>
        <taxon>Eukaryota</taxon>
        <taxon>Rhodophyta</taxon>
        <taxon>Bangiophyceae</taxon>
        <taxon>Galdieriales</taxon>
        <taxon>Galdieriaceae</taxon>
        <taxon>Galdieria</taxon>
    </lineage>
</organism>
<dbReference type="InterPro" id="IPR005829">
    <property type="entry name" value="Sugar_transporter_CS"/>
</dbReference>
<evidence type="ECO:0000256" key="1">
    <source>
        <dbReference type="ARBA" id="ARBA00004141"/>
    </source>
</evidence>
<dbReference type="SUPFAM" id="SSF103473">
    <property type="entry name" value="MFS general substrate transporter"/>
    <property type="match status" value="1"/>
</dbReference>
<dbReference type="NCBIfam" id="TIGR00879">
    <property type="entry name" value="SP"/>
    <property type="match status" value="1"/>
</dbReference>
<dbReference type="FunFam" id="1.20.1250.20:FF:000134">
    <property type="entry name" value="MFS sugar transporter protein"/>
    <property type="match status" value="1"/>
</dbReference>
<dbReference type="Pfam" id="PF00083">
    <property type="entry name" value="Sugar_tr"/>
    <property type="match status" value="1"/>
</dbReference>
<dbReference type="Proteomes" id="UP001061958">
    <property type="component" value="Unassembled WGS sequence"/>
</dbReference>
<dbReference type="GO" id="GO:0022857">
    <property type="term" value="F:transmembrane transporter activity"/>
    <property type="evidence" value="ECO:0007669"/>
    <property type="project" value="InterPro"/>
</dbReference>
<dbReference type="GO" id="GO:0016020">
    <property type="term" value="C:membrane"/>
    <property type="evidence" value="ECO:0007669"/>
    <property type="project" value="UniProtKB-SubCell"/>
</dbReference>
<dbReference type="PANTHER" id="PTHR48020">
    <property type="entry name" value="PROTON MYO-INOSITOL COTRANSPORTER"/>
    <property type="match status" value="1"/>
</dbReference>
<evidence type="ECO:0000259" key="9">
    <source>
        <dbReference type="PROSITE" id="PS50850"/>
    </source>
</evidence>
<reference evidence="10" key="1">
    <citation type="journal article" date="2022" name="Proc. Natl. Acad. Sci. U.S.A.">
        <title>Life cycle and functional genomics of the unicellular red alga Galdieria for elucidating algal and plant evolution and industrial use.</title>
        <authorList>
            <person name="Hirooka S."/>
            <person name="Itabashi T."/>
            <person name="Ichinose T.M."/>
            <person name="Onuma R."/>
            <person name="Fujiwara T."/>
            <person name="Yamashita S."/>
            <person name="Jong L.W."/>
            <person name="Tomita R."/>
            <person name="Iwane A.H."/>
            <person name="Miyagishima S.Y."/>
        </authorList>
    </citation>
    <scope>NUCLEOTIDE SEQUENCE</scope>
    <source>
        <strain evidence="10">NBRC 102759</strain>
    </source>
</reference>
<dbReference type="PANTHER" id="PTHR48020:SF9">
    <property type="entry name" value="MAJOR FACILITATOR SUPERFAMILY (MFS) PROFILE DOMAIN-CONTAINING PROTEIN"/>
    <property type="match status" value="1"/>
</dbReference>
<keyword evidence="6 8" id="KW-0472">Membrane</keyword>
<reference evidence="10" key="2">
    <citation type="submission" date="2022-01" db="EMBL/GenBank/DDBJ databases">
        <authorList>
            <person name="Hirooka S."/>
            <person name="Miyagishima S.Y."/>
        </authorList>
    </citation>
    <scope>NUCLEOTIDE SEQUENCE</scope>
    <source>
        <strain evidence="10">NBRC 102759</strain>
    </source>
</reference>
<dbReference type="OrthoDB" id="6339427at2759"/>
<comment type="caution">
    <text evidence="10">The sequence shown here is derived from an EMBL/GenBank/DDBJ whole genome shotgun (WGS) entry which is preliminary data.</text>
</comment>
<evidence type="ECO:0000256" key="8">
    <source>
        <dbReference type="SAM" id="Phobius"/>
    </source>
</evidence>
<dbReference type="AlphaFoldDB" id="A0A9C7USN3"/>
<feature type="transmembrane region" description="Helical" evidence="8">
    <location>
        <begin position="411"/>
        <end position="433"/>
    </location>
</feature>
<gene>
    <name evidence="10" type="ORF">GpartN1_g6007.t1</name>
</gene>
<evidence type="ECO:0000256" key="7">
    <source>
        <dbReference type="RuleBase" id="RU003346"/>
    </source>
</evidence>
<evidence type="ECO:0000256" key="3">
    <source>
        <dbReference type="ARBA" id="ARBA00022448"/>
    </source>
</evidence>
<dbReference type="PROSITE" id="PS00216">
    <property type="entry name" value="SUGAR_TRANSPORT_1"/>
    <property type="match status" value="1"/>
</dbReference>
<dbReference type="PRINTS" id="PR00171">
    <property type="entry name" value="SUGRTRNSPORT"/>
</dbReference>
<keyword evidence="5 8" id="KW-1133">Transmembrane helix</keyword>
<keyword evidence="11" id="KW-1185">Reference proteome</keyword>
<feature type="transmembrane region" description="Helical" evidence="8">
    <location>
        <begin position="139"/>
        <end position="157"/>
    </location>
</feature>
<evidence type="ECO:0000256" key="5">
    <source>
        <dbReference type="ARBA" id="ARBA00022989"/>
    </source>
</evidence>
<feature type="transmembrane region" description="Helical" evidence="8">
    <location>
        <begin position="163"/>
        <end position="185"/>
    </location>
</feature>
<comment type="subcellular location">
    <subcellularLocation>
        <location evidence="1">Membrane</location>
        <topology evidence="1">Multi-pass membrane protein</topology>
    </subcellularLocation>
</comment>
<dbReference type="Gene3D" id="1.20.1250.20">
    <property type="entry name" value="MFS general substrate transporter like domains"/>
    <property type="match status" value="1"/>
</dbReference>
<dbReference type="InterPro" id="IPR050814">
    <property type="entry name" value="Myo-inositol_Transporter"/>
</dbReference>
<evidence type="ECO:0000313" key="11">
    <source>
        <dbReference type="Proteomes" id="UP001061958"/>
    </source>
</evidence>
<sequence length="553" mass="62633">MASNSTEEFSIKASIEKQRTALERSRLAVSGHSEEAMETELHELEQCCVSLRQYFIFVLPIFGKTKYFMWILASVASIGGILYGIDQSLISSAGLYIPLDLRYDSNKESMISGFMPLGGIFGALLVYPSNELVGRKWSIVGACLLDICGSVLEATAHSWQMLLAGRMIVGVGVAIEAATVPGYIAECSPKHRRGTLVSLYQLCVMLGLVFGYIDAAIFVNLPGNWRWMLGSSLLFSSIFLVSMFVLPESPRYLMKEGRKVEAYYVWKRIRGFQTFEEKEEFFWMEHQVLKELQESKGHLKWLDFIRKPRCRRAAQYAIILMILQQFSGINTINHYMGELMREIGMSKQKAVYMSVIGGATGLFSTIPAIYLMDRLGRRILLLSFIGGVFCGLLIMGFSFLTTEIPTKVGLYIWGLVVYYVSWGLCLGPIPWVVGSEVWPTYLRSQGLCIADASKWIGEFITTYAFPFMVNAMTKTGIFCGFYAGIILMGTIYLMFFMPETKCKTLEELEDVFQQPMKDLLRQNRKNLKETWQAIKRFHINPIWVFSPFSGVIG</sequence>
<dbReference type="InterPro" id="IPR005828">
    <property type="entry name" value="MFS_sugar_transport-like"/>
</dbReference>
<dbReference type="EMBL" id="BQMJ01000052">
    <property type="protein sequence ID" value="GJQ14216.1"/>
    <property type="molecule type" value="Genomic_DNA"/>
</dbReference>
<feature type="transmembrane region" description="Helical" evidence="8">
    <location>
        <begin position="197"/>
        <end position="219"/>
    </location>
</feature>
<feature type="transmembrane region" description="Helical" evidence="8">
    <location>
        <begin position="225"/>
        <end position="246"/>
    </location>
</feature>
<name>A0A9C7USN3_9RHOD</name>
<feature type="transmembrane region" description="Helical" evidence="8">
    <location>
        <begin position="379"/>
        <end position="399"/>
    </location>
</feature>
<feature type="transmembrane region" description="Helical" evidence="8">
    <location>
        <begin position="352"/>
        <end position="372"/>
    </location>
</feature>
<feature type="transmembrane region" description="Helical" evidence="8">
    <location>
        <begin position="477"/>
        <end position="497"/>
    </location>
</feature>
<feature type="transmembrane region" description="Helical" evidence="8">
    <location>
        <begin position="109"/>
        <end position="127"/>
    </location>
</feature>
<dbReference type="InterPro" id="IPR020846">
    <property type="entry name" value="MFS_dom"/>
</dbReference>
<feature type="transmembrane region" description="Helical" evidence="8">
    <location>
        <begin position="67"/>
        <end position="85"/>
    </location>
</feature>
<evidence type="ECO:0000313" key="10">
    <source>
        <dbReference type="EMBL" id="GJQ14216.1"/>
    </source>
</evidence>
<dbReference type="InterPro" id="IPR036259">
    <property type="entry name" value="MFS_trans_sf"/>
</dbReference>
<evidence type="ECO:0000256" key="6">
    <source>
        <dbReference type="ARBA" id="ARBA00023136"/>
    </source>
</evidence>
<protein>
    <recommendedName>
        <fullName evidence="9">Major facilitator superfamily (MFS) profile domain-containing protein</fullName>
    </recommendedName>
</protein>
<evidence type="ECO:0000256" key="2">
    <source>
        <dbReference type="ARBA" id="ARBA00010992"/>
    </source>
</evidence>
<dbReference type="InterPro" id="IPR003663">
    <property type="entry name" value="Sugar/inositol_transpt"/>
</dbReference>
<feature type="transmembrane region" description="Helical" evidence="8">
    <location>
        <begin position="313"/>
        <end position="332"/>
    </location>
</feature>
<evidence type="ECO:0000256" key="4">
    <source>
        <dbReference type="ARBA" id="ARBA00022692"/>
    </source>
</evidence>
<accession>A0A9C7USN3</accession>
<keyword evidence="4 8" id="KW-0812">Transmembrane</keyword>
<keyword evidence="3 7" id="KW-0813">Transport</keyword>
<comment type="similarity">
    <text evidence="2 7">Belongs to the major facilitator superfamily. Sugar transporter (TC 2.A.1.1) family.</text>
</comment>
<dbReference type="PROSITE" id="PS50850">
    <property type="entry name" value="MFS"/>
    <property type="match status" value="1"/>
</dbReference>
<feature type="domain" description="Major facilitator superfamily (MFS) profile" evidence="9">
    <location>
        <begin position="72"/>
        <end position="501"/>
    </location>
</feature>
<proteinExistence type="inferred from homology"/>